<dbReference type="SUPFAM" id="SSF81606">
    <property type="entry name" value="PP2C-like"/>
    <property type="match status" value="1"/>
</dbReference>
<proteinExistence type="predicted"/>
<evidence type="ECO:0000256" key="1">
    <source>
        <dbReference type="SAM" id="MobiDB-lite"/>
    </source>
</evidence>
<feature type="compositionally biased region" description="Basic and acidic residues" evidence="1">
    <location>
        <begin position="33"/>
        <end position="45"/>
    </location>
</feature>
<dbReference type="Proteomes" id="UP000712600">
    <property type="component" value="Unassembled WGS sequence"/>
</dbReference>
<organism evidence="2 3">
    <name type="scientific">Brassica cretica</name>
    <name type="common">Mustard</name>
    <dbReference type="NCBI Taxonomy" id="69181"/>
    <lineage>
        <taxon>Eukaryota</taxon>
        <taxon>Viridiplantae</taxon>
        <taxon>Streptophyta</taxon>
        <taxon>Embryophyta</taxon>
        <taxon>Tracheophyta</taxon>
        <taxon>Spermatophyta</taxon>
        <taxon>Magnoliopsida</taxon>
        <taxon>eudicotyledons</taxon>
        <taxon>Gunneridae</taxon>
        <taxon>Pentapetalae</taxon>
        <taxon>rosids</taxon>
        <taxon>malvids</taxon>
        <taxon>Brassicales</taxon>
        <taxon>Brassicaceae</taxon>
        <taxon>Brassiceae</taxon>
        <taxon>Brassica</taxon>
    </lineage>
</organism>
<comment type="caution">
    <text evidence="2">The sequence shown here is derived from an EMBL/GenBank/DDBJ whole genome shotgun (WGS) entry which is preliminary data.</text>
</comment>
<sequence length="339" mass="37421">MEKDITWPILPGGSDSGDSKRVRMADPGSTVRGESRPVKLPKIEENGDVGSTSDATKVPVDSQMADVTINDLDRKTNACHGVVSVMGRLRAMTTAVSTVVNEIPSYDIFGIFDGLRLAKFFEERLRRLVKEEVASCHSRGVAADWNKVMSSCFSEAVGTVRSAAAKAVVTIIGKEEVVSLCRGGARAVLYSNGGIALPLCHIHIHQVFEEEPLDYPQPEHPNVEKDRHVLKMSNIVACLDIILVYNVYFDMHLERLKCVLLVFGKEILIFELNKFSREMKALTVANSLRFGEALLSKPATLEMPAIFAERRGRPGLLQSSGVERSSWTFAVINLFMDRA</sequence>
<dbReference type="InterPro" id="IPR036457">
    <property type="entry name" value="PPM-type-like_dom_sf"/>
</dbReference>
<dbReference type="Gene3D" id="3.60.40.10">
    <property type="entry name" value="PPM-type phosphatase domain"/>
    <property type="match status" value="1"/>
</dbReference>
<evidence type="ECO:0000313" key="2">
    <source>
        <dbReference type="EMBL" id="KAF3505180.1"/>
    </source>
</evidence>
<accession>A0A8S9NKH4</accession>
<dbReference type="AlphaFoldDB" id="A0A8S9NKH4"/>
<name>A0A8S9NKH4_BRACR</name>
<dbReference type="EMBL" id="QGKX02001621">
    <property type="protein sequence ID" value="KAF3505180.1"/>
    <property type="molecule type" value="Genomic_DNA"/>
</dbReference>
<feature type="region of interest" description="Disordered" evidence="1">
    <location>
        <begin position="1"/>
        <end position="56"/>
    </location>
</feature>
<evidence type="ECO:0000313" key="3">
    <source>
        <dbReference type="Proteomes" id="UP000712600"/>
    </source>
</evidence>
<reference evidence="2" key="1">
    <citation type="submission" date="2019-12" db="EMBL/GenBank/DDBJ databases">
        <title>Genome sequencing and annotation of Brassica cretica.</title>
        <authorList>
            <person name="Studholme D.J."/>
            <person name="Sarris P."/>
        </authorList>
    </citation>
    <scope>NUCLEOTIDE SEQUENCE</scope>
    <source>
        <strain evidence="2">PFS-109/04</strain>
        <tissue evidence="2">Leaf</tissue>
    </source>
</reference>
<protein>
    <submittedName>
        <fullName evidence="2">Uncharacterized protein</fullName>
    </submittedName>
</protein>
<gene>
    <name evidence="2" type="ORF">F2Q69_00042679</name>
</gene>